<feature type="region of interest" description="Disordered" evidence="2">
    <location>
        <begin position="1629"/>
        <end position="1669"/>
    </location>
</feature>
<feature type="region of interest" description="Disordered" evidence="2">
    <location>
        <begin position="1217"/>
        <end position="1258"/>
    </location>
</feature>
<dbReference type="Proteomes" id="UP000277204">
    <property type="component" value="Unassembled WGS sequence"/>
</dbReference>
<dbReference type="InterPro" id="IPR019786">
    <property type="entry name" value="Zinc_finger_PHD-type_CS"/>
</dbReference>
<dbReference type="STRING" id="48269.A0A183MV89"/>
<keyword evidence="1" id="KW-0175">Coiled coil</keyword>
<feature type="region of interest" description="Disordered" evidence="2">
    <location>
        <begin position="1078"/>
        <end position="1165"/>
    </location>
</feature>
<dbReference type="GO" id="GO:0046982">
    <property type="term" value="F:protein heterodimerization activity"/>
    <property type="evidence" value="ECO:0007669"/>
    <property type="project" value="InterPro"/>
</dbReference>
<protein>
    <submittedName>
        <fullName evidence="3">Uncharacterized protein</fullName>
    </submittedName>
</protein>
<accession>A0A183MV89</accession>
<dbReference type="InterPro" id="IPR009072">
    <property type="entry name" value="Histone-fold"/>
</dbReference>
<dbReference type="InterPro" id="IPR013083">
    <property type="entry name" value="Znf_RING/FYVE/PHD"/>
</dbReference>
<dbReference type="InterPro" id="IPR011011">
    <property type="entry name" value="Znf_FYVE_PHD"/>
</dbReference>
<feature type="compositionally biased region" description="Basic residues" evidence="2">
    <location>
        <begin position="1640"/>
        <end position="1669"/>
    </location>
</feature>
<evidence type="ECO:0000313" key="4">
    <source>
        <dbReference type="Proteomes" id="UP000277204"/>
    </source>
</evidence>
<dbReference type="Pfam" id="PF00628">
    <property type="entry name" value="PHD"/>
    <property type="match status" value="1"/>
</dbReference>
<dbReference type="CDD" id="cd00076">
    <property type="entry name" value="HFD_SF"/>
    <property type="match status" value="1"/>
</dbReference>
<feature type="compositionally biased region" description="Polar residues" evidence="2">
    <location>
        <begin position="1079"/>
        <end position="1088"/>
    </location>
</feature>
<feature type="region of interest" description="Disordered" evidence="2">
    <location>
        <begin position="808"/>
        <end position="841"/>
    </location>
</feature>
<dbReference type="GO" id="GO:0005669">
    <property type="term" value="C:transcription factor TFIID complex"/>
    <property type="evidence" value="ECO:0007669"/>
    <property type="project" value="TreeGrafter"/>
</dbReference>
<feature type="region of interest" description="Disordered" evidence="2">
    <location>
        <begin position="423"/>
        <end position="467"/>
    </location>
</feature>
<feature type="compositionally biased region" description="Low complexity" evidence="2">
    <location>
        <begin position="1372"/>
        <end position="1389"/>
    </location>
</feature>
<feature type="region of interest" description="Disordered" evidence="2">
    <location>
        <begin position="1021"/>
        <end position="1047"/>
    </location>
</feature>
<feature type="compositionally biased region" description="Polar residues" evidence="2">
    <location>
        <begin position="1405"/>
        <end position="1417"/>
    </location>
</feature>
<dbReference type="EMBL" id="UZAI01018135">
    <property type="protein sequence ID" value="VDP33682.1"/>
    <property type="molecule type" value="Genomic_DNA"/>
</dbReference>
<dbReference type="GO" id="GO:0045944">
    <property type="term" value="P:positive regulation of transcription by RNA polymerase II"/>
    <property type="evidence" value="ECO:0007669"/>
    <property type="project" value="TreeGrafter"/>
</dbReference>
<feature type="compositionally biased region" description="Polar residues" evidence="2">
    <location>
        <begin position="1513"/>
        <end position="1522"/>
    </location>
</feature>
<dbReference type="CDD" id="cd15522">
    <property type="entry name" value="PHD_TAF3"/>
    <property type="match status" value="1"/>
</dbReference>
<dbReference type="Pfam" id="PF09805">
    <property type="entry name" value="Nop25"/>
    <property type="match status" value="1"/>
</dbReference>
<evidence type="ECO:0000256" key="2">
    <source>
        <dbReference type="SAM" id="MobiDB-lite"/>
    </source>
</evidence>
<dbReference type="PROSITE" id="PS50016">
    <property type="entry name" value="ZF_PHD_2"/>
    <property type="match status" value="1"/>
</dbReference>
<feature type="compositionally biased region" description="Polar residues" evidence="2">
    <location>
        <begin position="1224"/>
        <end position="1238"/>
    </location>
</feature>
<gene>
    <name evidence="3" type="ORF">SMRZ_LOCUS19964</name>
</gene>
<reference evidence="3 4" key="1">
    <citation type="submission" date="2018-11" db="EMBL/GenBank/DDBJ databases">
        <authorList>
            <consortium name="Pathogen Informatics"/>
        </authorList>
    </citation>
    <scope>NUCLEOTIDE SEQUENCE [LARGE SCALE GENOMIC DNA]</scope>
    <source>
        <strain evidence="3 4">Zambia</strain>
    </source>
</reference>
<evidence type="ECO:0000313" key="3">
    <source>
        <dbReference type="EMBL" id="VDP33682.1"/>
    </source>
</evidence>
<evidence type="ECO:0000256" key="1">
    <source>
        <dbReference type="SAM" id="Coils"/>
    </source>
</evidence>
<feature type="compositionally biased region" description="Polar residues" evidence="2">
    <location>
        <begin position="378"/>
        <end position="407"/>
    </location>
</feature>
<dbReference type="Gene3D" id="3.30.40.10">
    <property type="entry name" value="Zinc/RING finger domain, C3HC4 (zinc finger)"/>
    <property type="match status" value="1"/>
</dbReference>
<organism evidence="3 4">
    <name type="scientific">Schistosoma margrebowiei</name>
    <dbReference type="NCBI Taxonomy" id="48269"/>
    <lineage>
        <taxon>Eukaryota</taxon>
        <taxon>Metazoa</taxon>
        <taxon>Spiralia</taxon>
        <taxon>Lophotrochozoa</taxon>
        <taxon>Platyhelminthes</taxon>
        <taxon>Trematoda</taxon>
        <taxon>Digenea</taxon>
        <taxon>Strigeidida</taxon>
        <taxon>Schistosomatoidea</taxon>
        <taxon>Schistosomatidae</taxon>
        <taxon>Schistosoma</taxon>
    </lineage>
</organism>
<feature type="region of interest" description="Disordered" evidence="2">
    <location>
        <begin position="351"/>
        <end position="408"/>
    </location>
</feature>
<dbReference type="InterPro" id="IPR019787">
    <property type="entry name" value="Znf_PHD-finger"/>
</dbReference>
<feature type="region of interest" description="Disordered" evidence="2">
    <location>
        <begin position="1507"/>
        <end position="1533"/>
    </location>
</feature>
<feature type="compositionally biased region" description="Polar residues" evidence="2">
    <location>
        <begin position="424"/>
        <end position="444"/>
    </location>
</feature>
<feature type="coiled-coil region" evidence="1">
    <location>
        <begin position="1545"/>
        <end position="1576"/>
    </location>
</feature>
<keyword evidence="4" id="KW-1185">Reference proteome</keyword>
<feature type="region of interest" description="Disordered" evidence="2">
    <location>
        <begin position="930"/>
        <end position="959"/>
    </location>
</feature>
<dbReference type="PANTHER" id="PTHR46452:SF1">
    <property type="entry name" value="TRANSCRIPTION INITIATION FACTOR TFIID SUBUNIT 3"/>
    <property type="match status" value="1"/>
</dbReference>
<dbReference type="InterPro" id="IPR019186">
    <property type="entry name" value="Nucleolar_protein_12"/>
</dbReference>
<dbReference type="InterPro" id="IPR001965">
    <property type="entry name" value="Znf_PHD"/>
</dbReference>
<dbReference type="SMART" id="SM00249">
    <property type="entry name" value="PHD"/>
    <property type="match status" value="1"/>
</dbReference>
<feature type="compositionally biased region" description="Low complexity" evidence="2">
    <location>
        <begin position="1089"/>
        <end position="1101"/>
    </location>
</feature>
<feature type="region of interest" description="Disordered" evidence="2">
    <location>
        <begin position="1287"/>
        <end position="1417"/>
    </location>
</feature>
<sequence>MSSDFRSAMIQVIAQLCGQVGFEQITEASLELLISVVEAYFLSLVRNVYTLTASDGYAQVADGLLALRLMGQTPQGFAKFVIENSQFFTRAPTMTCGPVYGKSCLNIPPEDHPELKERPPFIPRHLPLNYREDFGSQTSQAEPSIKEFAFNTCLSPSSPNTVSTSSNCLTGATSTAVTTVARTLPEWANRSTYRMTCVSVDPLTKCLVEHCPPWKASDVLSESPIPDNYVCSTNNYFSSISKRELAYDSTPEDTKNPYVSPPSPAKQCGASDAQWAAALQATPSTQQPKRIVYTPSRFDPSSTPSWTHIRRAANSSRTPLFVKQPIGADSRYKRQASTLAYSSAPKIPRLTTGRRANRCSKFGRGRASKLSRQRVSKSSRSNSPIIEQHSDNTNSMEKPLNPTSGHSSFKEDIINTELSPLDSDISTLSNTINSPKSLEETSVTLPEKAADDSSMAPKVDPGDEKQTVWNGKDYPDHDSPCTPPLRNPVNSDCLITSSGVLSSSLVTSPKRLENRMKSVGVELSELKVLNIPERSTSSGTQNSVRLKSHPFRRRARGRRRDKCRVSTFNSLFQNPLRKCSDPLHIKSQNRSFQPVQSLERIPKVENNVNDHQTVAVVPDNSFKSSRPTRSVNKTGRRTGLDADAFHDSIKNQPITTQFSSDVSMETICSPASDTTEPMTFSERAELLRILCTDNNSVKDTSSTTFNVVPNNHFLKSENPVFSKESFGKLQQHASITLRSLPSSPSSLDSSLSSSSTSKSSPEESLLLKSEMNDVKGCDNFGDDISQGVNKSLFSSSCIQKTVSTNLSPVDFSDSKKTSPVTSCNNKIHTTHSASPPVDTLGVGPPPLLPLSSKSADQKRCSSSLFSTSAESDHIAAFPPTLMPSRQSELVSTSSSCFFTNSQPLSSKQISDKNGGLRITIKLGGGTLNEEHLASSLSPSSSSSLSSSESTSGDEDNSTTHYIQSQNSTQIFKREPNENSVLNLVDKDRPSSHSVSLSQSTAFTEKTPKLVIRLGNGSIAASQPQTTATTHSQSVSQNMTNYSENPTSVVDKKHSISLITPPPPLQLTISRDRLKYRGRTASQGSDSNASNTSSTITGSLSSSEEEVVVHPHISPTGSASLPPPPSLERLPPRPGHGGFLTSKPTTQRHLVHHSQLPPPSLTSSIKKSDNILPLKHIVSPGTTMSNGPNPTATHCHLPPLLPLFSSVSEQKMSLSLSSQSIPVSTEQSLHCDNSKSTSHLGDRKKRRLTDQDSHLPLGKRRTLIQSYAVHSPETESIVKRPRATVDSVFTDDDSDTKNEEKSPMLSITASCSNDSVNNQKSLRPSNSENLYISNPPTNSLAPSLNSTVSPLKTQPRTKHTGLYSKKSLYRPVTKSSSHTSSTKSSASLKSGKVRGRSKLTPASPIKTPSSNNISSKMVQRESASQIVVESAGSSYYFNNDGEQIWLCPICLLEDDGNLMIGCDNCQDWYHSTCLGLSKAPEVPQWFCPKCSQKPLPPNTLIKLSSKDSVPHLTKGSSRGSVTSHPKVKHSKRESGEYLTGFRKRKLERKEKGRKAAEKQLKDEIKAVKDKYREAARQKLENIRLPGPLECVENILSNDKQVIGNQSVVIQELDLCNSHYFMGDCKERNSDPIISSEEPHMSLKKALKMNPMRSKKRFRRSKKQTKHKRRK</sequence>
<feature type="compositionally biased region" description="Low complexity" evidence="2">
    <location>
        <begin position="934"/>
        <end position="950"/>
    </location>
</feature>
<feature type="compositionally biased region" description="Polar residues" evidence="2">
    <location>
        <begin position="817"/>
        <end position="833"/>
    </location>
</feature>
<feature type="compositionally biased region" description="Basic residues" evidence="2">
    <location>
        <begin position="355"/>
        <end position="377"/>
    </location>
</feature>
<proteinExistence type="predicted"/>
<feature type="region of interest" description="Disordered" evidence="2">
    <location>
        <begin position="739"/>
        <end position="765"/>
    </location>
</feature>
<dbReference type="SUPFAM" id="SSF57903">
    <property type="entry name" value="FYVE/PHD zinc finger"/>
    <property type="match status" value="1"/>
</dbReference>
<name>A0A183MV89_9TREM</name>
<dbReference type="PANTHER" id="PTHR46452">
    <property type="entry name" value="TRANSCRIPTION INITIATION FACTOR TFIID SUBUNIT 3"/>
    <property type="match status" value="1"/>
</dbReference>
<dbReference type="Gene3D" id="1.10.20.10">
    <property type="entry name" value="Histone, subunit A"/>
    <property type="match status" value="1"/>
</dbReference>
<dbReference type="GO" id="GO:0002039">
    <property type="term" value="F:p53 binding"/>
    <property type="evidence" value="ECO:0007669"/>
    <property type="project" value="TreeGrafter"/>
</dbReference>
<feature type="compositionally biased region" description="Polar residues" evidence="2">
    <location>
        <begin position="1304"/>
        <end position="1353"/>
    </location>
</feature>
<dbReference type="PROSITE" id="PS01359">
    <property type="entry name" value="ZF_PHD_1"/>
    <property type="match status" value="1"/>
</dbReference>